<dbReference type="Proteomes" id="UP000269154">
    <property type="component" value="Unassembled WGS sequence"/>
</dbReference>
<dbReference type="PROSITE" id="PS51996">
    <property type="entry name" value="TR_MART"/>
    <property type="match status" value="1"/>
</dbReference>
<evidence type="ECO:0000259" key="1">
    <source>
        <dbReference type="Pfam" id="PF03496"/>
    </source>
</evidence>
<dbReference type="Pfam" id="PF03496">
    <property type="entry name" value="ADPrib_exo_Tox"/>
    <property type="match status" value="1"/>
</dbReference>
<dbReference type="EMBL" id="RCBY01000045">
    <property type="protein sequence ID" value="RQH45671.1"/>
    <property type="molecule type" value="Genomic_DNA"/>
</dbReference>
<reference evidence="2 3" key="1">
    <citation type="journal article" date="2018" name="ACS Chem. Biol.">
        <title>Ketoreductase domain dysfunction expands chemodiversity: malyngamide biosynthesis in the cyanobacterium Okeania hirsuta.</title>
        <authorList>
            <person name="Moss N.A."/>
            <person name="Leao T."/>
            <person name="Rankin M."/>
            <person name="McCullough T.M."/>
            <person name="Qu P."/>
            <person name="Korobeynikov A."/>
            <person name="Smith J.L."/>
            <person name="Gerwick L."/>
            <person name="Gerwick W.H."/>
        </authorList>
    </citation>
    <scope>NUCLEOTIDE SEQUENCE [LARGE SCALE GENOMIC DNA]</scope>
    <source>
        <strain evidence="2 3">PAB10Feb10-1</strain>
    </source>
</reference>
<protein>
    <recommendedName>
        <fullName evidence="1">ADP ribosyltransferase domain-containing protein</fullName>
    </recommendedName>
</protein>
<name>A0A3N6QZL4_9CYAN</name>
<organism evidence="2 3">
    <name type="scientific">Okeania hirsuta</name>
    <dbReference type="NCBI Taxonomy" id="1458930"/>
    <lineage>
        <taxon>Bacteria</taxon>
        <taxon>Bacillati</taxon>
        <taxon>Cyanobacteriota</taxon>
        <taxon>Cyanophyceae</taxon>
        <taxon>Oscillatoriophycideae</taxon>
        <taxon>Oscillatoriales</taxon>
        <taxon>Microcoleaceae</taxon>
        <taxon>Okeania</taxon>
    </lineage>
</organism>
<dbReference type="OrthoDB" id="452419at2"/>
<dbReference type="AlphaFoldDB" id="A0A3N6QZL4"/>
<feature type="domain" description="ADP ribosyltransferase" evidence="1">
    <location>
        <begin position="101"/>
        <end position="172"/>
    </location>
</feature>
<dbReference type="GO" id="GO:0005576">
    <property type="term" value="C:extracellular region"/>
    <property type="evidence" value="ECO:0007669"/>
    <property type="project" value="InterPro"/>
</dbReference>
<evidence type="ECO:0000313" key="2">
    <source>
        <dbReference type="EMBL" id="RQH45671.1"/>
    </source>
</evidence>
<accession>A0A3N6QZL4</accession>
<comment type="caution">
    <text evidence="2">The sequence shown here is derived from an EMBL/GenBank/DDBJ whole genome shotgun (WGS) entry which is preliminary data.</text>
</comment>
<gene>
    <name evidence="2" type="ORF">D5R40_10475</name>
</gene>
<proteinExistence type="predicted"/>
<keyword evidence="3" id="KW-1185">Reference proteome</keyword>
<dbReference type="InterPro" id="IPR003540">
    <property type="entry name" value="ADP-ribosyltransferase"/>
</dbReference>
<evidence type="ECO:0000313" key="3">
    <source>
        <dbReference type="Proteomes" id="UP000269154"/>
    </source>
</evidence>
<dbReference type="SUPFAM" id="SSF56399">
    <property type="entry name" value="ADP-ribosylation"/>
    <property type="match status" value="1"/>
</dbReference>
<dbReference type="Gene3D" id="3.90.176.10">
    <property type="entry name" value="Toxin ADP-ribosyltransferase, Chain A, domain 1"/>
    <property type="match status" value="1"/>
</dbReference>
<sequence>MNFMNNVVLCENNKLVAQVAKLSGMSSIEAAKSLSALERFTTSDFRKIRRADKEGKNEGNVKILNNFMHKMPAYDGDIYRGMSFSEKSIKSFIKQLKPHGDYTLDSVTSFTCDPKIAETYSGHCYQVVIRVKHNHSGVSISDFSAMYSESEVLVPKGTKYEVTNVPKEVKLGKVNYVDLEEISIEGNNFEHN</sequence>